<evidence type="ECO:0000313" key="1">
    <source>
        <dbReference type="EMBL" id="MED6162078.1"/>
    </source>
</evidence>
<dbReference type="Proteomes" id="UP001341840">
    <property type="component" value="Unassembled WGS sequence"/>
</dbReference>
<evidence type="ECO:0000313" key="2">
    <source>
        <dbReference type="Proteomes" id="UP001341840"/>
    </source>
</evidence>
<dbReference type="EMBL" id="JASCZI010121520">
    <property type="protein sequence ID" value="MED6162078.1"/>
    <property type="molecule type" value="Genomic_DNA"/>
</dbReference>
<proteinExistence type="predicted"/>
<sequence>MRRSSLIFMKTQAFEEVKPLENPCSTVGSVCRITRRTATMSTVRLKTRYRLRDDEDVKLIRGGSSEAGVDTQSAGPASRNIRRMIVNLNDSPGGSNDGFNYGVDIVPPEGMLQEEFESHEGFVVGDPMTESFHLDPDQEDGRDEDEEELNSFRISQVSLAQPSISQPYEYPVHFSILNLDAINSEFCLGQGGPDDDPTTEFEVGQQFENKEEVLMAVKTYSILRGV</sequence>
<protein>
    <submittedName>
        <fullName evidence="1">Uncharacterized protein</fullName>
    </submittedName>
</protein>
<keyword evidence="2" id="KW-1185">Reference proteome</keyword>
<organism evidence="1 2">
    <name type="scientific">Stylosanthes scabra</name>
    <dbReference type="NCBI Taxonomy" id="79078"/>
    <lineage>
        <taxon>Eukaryota</taxon>
        <taxon>Viridiplantae</taxon>
        <taxon>Streptophyta</taxon>
        <taxon>Embryophyta</taxon>
        <taxon>Tracheophyta</taxon>
        <taxon>Spermatophyta</taxon>
        <taxon>Magnoliopsida</taxon>
        <taxon>eudicotyledons</taxon>
        <taxon>Gunneridae</taxon>
        <taxon>Pentapetalae</taxon>
        <taxon>rosids</taxon>
        <taxon>fabids</taxon>
        <taxon>Fabales</taxon>
        <taxon>Fabaceae</taxon>
        <taxon>Papilionoideae</taxon>
        <taxon>50 kb inversion clade</taxon>
        <taxon>dalbergioids sensu lato</taxon>
        <taxon>Dalbergieae</taxon>
        <taxon>Pterocarpus clade</taxon>
        <taxon>Stylosanthes</taxon>
    </lineage>
</organism>
<comment type="caution">
    <text evidence="1">The sequence shown here is derived from an EMBL/GenBank/DDBJ whole genome shotgun (WGS) entry which is preliminary data.</text>
</comment>
<gene>
    <name evidence="1" type="ORF">PIB30_066958</name>
</gene>
<reference evidence="1 2" key="1">
    <citation type="journal article" date="2023" name="Plants (Basel)">
        <title>Bridging the Gap: Combining Genomics and Transcriptomics Approaches to Understand Stylosanthes scabra, an Orphan Legume from the Brazilian Caatinga.</title>
        <authorList>
            <person name="Ferreira-Neto J.R.C."/>
            <person name="da Silva M.D."/>
            <person name="Binneck E."/>
            <person name="de Melo N.F."/>
            <person name="da Silva R.H."/>
            <person name="de Melo A.L.T.M."/>
            <person name="Pandolfi V."/>
            <person name="Bustamante F.O."/>
            <person name="Brasileiro-Vidal A.C."/>
            <person name="Benko-Iseppon A.M."/>
        </authorList>
    </citation>
    <scope>NUCLEOTIDE SEQUENCE [LARGE SCALE GENOMIC DNA]</scope>
    <source>
        <tissue evidence="1">Leaves</tissue>
    </source>
</reference>
<accession>A0ABU6UR50</accession>
<name>A0ABU6UR50_9FABA</name>